<evidence type="ECO:0000259" key="3">
    <source>
        <dbReference type="Pfam" id="PF13962"/>
    </source>
</evidence>
<feature type="domain" description="PGG" evidence="3">
    <location>
        <begin position="419"/>
        <end position="536"/>
    </location>
</feature>
<protein>
    <recommendedName>
        <fullName evidence="3">PGG domain-containing protein</fullName>
    </recommendedName>
</protein>
<dbReference type="EMBL" id="OOIL02001316">
    <property type="protein sequence ID" value="VFQ74116.1"/>
    <property type="molecule type" value="Genomic_DNA"/>
</dbReference>
<evidence type="ECO:0000313" key="4">
    <source>
        <dbReference type="EMBL" id="VFQ74116.1"/>
    </source>
</evidence>
<dbReference type="PROSITE" id="PS50297">
    <property type="entry name" value="ANK_REP_REGION"/>
    <property type="match status" value="1"/>
</dbReference>
<dbReference type="PROSITE" id="PS50088">
    <property type="entry name" value="ANK_REPEAT"/>
    <property type="match status" value="1"/>
</dbReference>
<gene>
    <name evidence="4" type="ORF">CCAM_LOCUS15892</name>
</gene>
<keyword evidence="5" id="KW-1185">Reference proteome</keyword>
<dbReference type="Pfam" id="PF12796">
    <property type="entry name" value="Ank_2"/>
    <property type="match status" value="1"/>
</dbReference>
<keyword evidence="2" id="KW-0812">Transmembrane</keyword>
<dbReference type="AlphaFoldDB" id="A0A484LD19"/>
<feature type="transmembrane region" description="Helical" evidence="2">
    <location>
        <begin position="429"/>
        <end position="449"/>
    </location>
</feature>
<dbReference type="OrthoDB" id="1921232at2759"/>
<accession>A0A484LD19</accession>
<evidence type="ECO:0000256" key="1">
    <source>
        <dbReference type="PROSITE-ProRule" id="PRU00023"/>
    </source>
</evidence>
<feature type="transmembrane region" description="Helical" evidence="2">
    <location>
        <begin position="469"/>
        <end position="493"/>
    </location>
</feature>
<organism evidence="4 5">
    <name type="scientific">Cuscuta campestris</name>
    <dbReference type="NCBI Taxonomy" id="132261"/>
    <lineage>
        <taxon>Eukaryota</taxon>
        <taxon>Viridiplantae</taxon>
        <taxon>Streptophyta</taxon>
        <taxon>Embryophyta</taxon>
        <taxon>Tracheophyta</taxon>
        <taxon>Spermatophyta</taxon>
        <taxon>Magnoliopsida</taxon>
        <taxon>eudicotyledons</taxon>
        <taxon>Gunneridae</taxon>
        <taxon>Pentapetalae</taxon>
        <taxon>asterids</taxon>
        <taxon>lamiids</taxon>
        <taxon>Solanales</taxon>
        <taxon>Convolvulaceae</taxon>
        <taxon>Cuscuteae</taxon>
        <taxon>Cuscuta</taxon>
        <taxon>Cuscuta subgen. Grammica</taxon>
        <taxon>Cuscuta sect. Cleistogrammica</taxon>
    </lineage>
</organism>
<feature type="transmembrane region" description="Helical" evidence="2">
    <location>
        <begin position="513"/>
        <end position="539"/>
    </location>
</feature>
<reference evidence="4 5" key="1">
    <citation type="submission" date="2018-04" db="EMBL/GenBank/DDBJ databases">
        <authorList>
            <person name="Vogel A."/>
        </authorList>
    </citation>
    <scope>NUCLEOTIDE SEQUENCE [LARGE SCALE GENOMIC DNA]</scope>
</reference>
<proteinExistence type="predicted"/>
<dbReference type="PANTHER" id="PTHR24177">
    <property type="entry name" value="CASKIN"/>
    <property type="match status" value="1"/>
</dbReference>
<dbReference type="InterPro" id="IPR036770">
    <property type="entry name" value="Ankyrin_rpt-contain_sf"/>
</dbReference>
<keyword evidence="2" id="KW-0472">Membrane</keyword>
<evidence type="ECO:0000256" key="2">
    <source>
        <dbReference type="SAM" id="Phobius"/>
    </source>
</evidence>
<dbReference type="Pfam" id="PF13962">
    <property type="entry name" value="PGG"/>
    <property type="match status" value="1"/>
</dbReference>
<keyword evidence="2" id="KW-1133">Transmembrane helix</keyword>
<dbReference type="GO" id="GO:0016020">
    <property type="term" value="C:membrane"/>
    <property type="evidence" value="ECO:0007669"/>
    <property type="project" value="TreeGrafter"/>
</dbReference>
<dbReference type="InterPro" id="IPR002110">
    <property type="entry name" value="Ankyrin_rpt"/>
</dbReference>
<name>A0A484LD19_9ASTE</name>
<dbReference type="Proteomes" id="UP000595140">
    <property type="component" value="Unassembled WGS sequence"/>
</dbReference>
<sequence length="586" mass="64985">MKASTSMEMDVGVLYGAICGNSWEKAKQILDQHPSALTARLTPTNATPLHVAALFGHSEMVDELLKLASPETLELADDHGSTPLAAAASTGAVRVAERMLRKNRNAIGIPDKRGHLPVASAIGAGQRRMGRFLYKETPLEVLKPQNGHLGPRLLRACFEAGELGVALDLLERCEDIVFAPDQTGWAPYSSIASLPYAVETASQLGFLKRCIYPFIPTPPTTTMDEVCVEVHQEAGSKRRFQGMYELKQLQAQSSEILKLLCRRVPILGKKCPYLDEDTEVLTVAAREGLVDFLSRVSETYPQSLQFTPEYGNWNIFFLAIRYRQAEVFSLIHRYRFKNLAASVVDTSGNCMLHVAAKLTPSNQLNRVSGAALQMQREMQWFKEVESVVPLGLRVSLNSDRQRPEDIFKATHRDLRDAGEKWMKDTASSCSVVGALIVTMMFAVAFTVPGGNDQNDGYPVFLKDDDNNKLLFILFMVSDALSLFSSTTCVLTFLGILTSRYAEEDFLTSLPKKLIIGLSALFVSILTMMAAFCLCIVLMLRQTYPWSYLPVFIVAGVPVALFVWLQFPLLLDVISSTYGPGIFKTKR</sequence>
<feature type="repeat" description="ANK" evidence="1">
    <location>
        <begin position="44"/>
        <end position="66"/>
    </location>
</feature>
<dbReference type="SUPFAM" id="SSF48403">
    <property type="entry name" value="Ankyrin repeat"/>
    <property type="match status" value="1"/>
</dbReference>
<feature type="transmembrane region" description="Helical" evidence="2">
    <location>
        <begin position="545"/>
        <end position="564"/>
    </location>
</feature>
<dbReference type="PANTHER" id="PTHR24177:SF329">
    <property type="entry name" value="ANKYRIN REPEAT PROTEIN"/>
    <property type="match status" value="1"/>
</dbReference>
<evidence type="ECO:0000313" key="5">
    <source>
        <dbReference type="Proteomes" id="UP000595140"/>
    </source>
</evidence>
<dbReference type="SMART" id="SM00248">
    <property type="entry name" value="ANK"/>
    <property type="match status" value="3"/>
</dbReference>
<dbReference type="InterPro" id="IPR026961">
    <property type="entry name" value="PGG_dom"/>
</dbReference>
<keyword evidence="1" id="KW-0040">ANK repeat</keyword>
<dbReference type="Gene3D" id="1.25.40.20">
    <property type="entry name" value="Ankyrin repeat-containing domain"/>
    <property type="match status" value="1"/>
</dbReference>